<sequence>MISSSLATEWKHCYDTGNFTANSTYARNRNLLLSSLASNITGYKGFYNTTIGQDPDKVYGLALCRGDVSSEDYRSHFGKVEMDVPVNAYWNGCTPDLSQSDCHFCLRRYLDEYKKCYHGRQAGGVESPNCMLRWDLSPFYKDNIDVPPLLSPPPAPSKFTEEYAMHGQFSVKLDIFSFGLLILEIVSGQKNTCFQNGESVQDLLGCAWKLWRDGTVLNLVDSTLRSSSRTEMIRCIHIGLLCVQENAADRPTMASLVLMLNSYSVTFPVPSKPAFFMHSSIESDMLSSQDYNSGRRVLVSQKAKSNHCLQTKFQLLSYILDRIEK</sequence>
<dbReference type="EMBL" id="JAFEMO010000006">
    <property type="protein sequence ID" value="KAH7569092.1"/>
    <property type="molecule type" value="Genomic_DNA"/>
</dbReference>
<dbReference type="Pfam" id="PF01657">
    <property type="entry name" value="Stress-antifung"/>
    <property type="match status" value="1"/>
</dbReference>
<dbReference type="SUPFAM" id="SSF56112">
    <property type="entry name" value="Protein kinase-like (PK-like)"/>
    <property type="match status" value="1"/>
</dbReference>
<keyword evidence="1" id="KW-0732">Signal</keyword>
<organism evidence="4 5">
    <name type="scientific">Xanthoceras sorbifolium</name>
    <dbReference type="NCBI Taxonomy" id="99658"/>
    <lineage>
        <taxon>Eukaryota</taxon>
        <taxon>Viridiplantae</taxon>
        <taxon>Streptophyta</taxon>
        <taxon>Embryophyta</taxon>
        <taxon>Tracheophyta</taxon>
        <taxon>Spermatophyta</taxon>
        <taxon>Magnoliopsida</taxon>
        <taxon>eudicotyledons</taxon>
        <taxon>Gunneridae</taxon>
        <taxon>Pentapetalae</taxon>
        <taxon>rosids</taxon>
        <taxon>malvids</taxon>
        <taxon>Sapindales</taxon>
        <taxon>Sapindaceae</taxon>
        <taxon>Xanthoceroideae</taxon>
        <taxon>Xanthoceras</taxon>
    </lineage>
</organism>
<keyword evidence="2" id="KW-0677">Repeat</keyword>
<protein>
    <recommendedName>
        <fullName evidence="3">Gnk2-homologous domain-containing protein</fullName>
    </recommendedName>
</protein>
<evidence type="ECO:0000313" key="5">
    <source>
        <dbReference type="Proteomes" id="UP000827721"/>
    </source>
</evidence>
<evidence type="ECO:0000256" key="2">
    <source>
        <dbReference type="ARBA" id="ARBA00022737"/>
    </source>
</evidence>
<evidence type="ECO:0000259" key="3">
    <source>
        <dbReference type="PROSITE" id="PS51473"/>
    </source>
</evidence>
<gene>
    <name evidence="4" type="ORF">JRO89_XS06G0104200</name>
</gene>
<dbReference type="Gene3D" id="3.30.430.20">
    <property type="entry name" value="Gnk2 domain, C-X8-C-X2-C motif"/>
    <property type="match status" value="2"/>
</dbReference>
<reference evidence="4 5" key="1">
    <citation type="submission" date="2021-02" db="EMBL/GenBank/DDBJ databases">
        <title>Plant Genome Project.</title>
        <authorList>
            <person name="Zhang R.-G."/>
        </authorList>
    </citation>
    <scope>NUCLEOTIDE SEQUENCE [LARGE SCALE GENOMIC DNA]</scope>
    <source>
        <tissue evidence="4">Leaves</tissue>
    </source>
</reference>
<dbReference type="InterPro" id="IPR002902">
    <property type="entry name" value="GNK2"/>
</dbReference>
<evidence type="ECO:0000313" key="4">
    <source>
        <dbReference type="EMBL" id="KAH7569092.1"/>
    </source>
</evidence>
<evidence type="ECO:0000256" key="1">
    <source>
        <dbReference type="ARBA" id="ARBA00022729"/>
    </source>
</evidence>
<dbReference type="Gene3D" id="1.10.510.10">
    <property type="entry name" value="Transferase(Phosphotransferase) domain 1"/>
    <property type="match status" value="1"/>
</dbReference>
<dbReference type="PROSITE" id="PS51473">
    <property type="entry name" value="GNK2"/>
    <property type="match status" value="1"/>
</dbReference>
<dbReference type="Proteomes" id="UP000827721">
    <property type="component" value="Unassembled WGS sequence"/>
</dbReference>
<proteinExistence type="predicted"/>
<name>A0ABQ8HXK8_9ROSI</name>
<dbReference type="PANTHER" id="PTHR27006">
    <property type="entry name" value="PROMASTIGOTE SURFACE ANTIGEN PROTEIN PSA"/>
    <property type="match status" value="1"/>
</dbReference>
<dbReference type="InterPro" id="IPR038408">
    <property type="entry name" value="GNK2_sf"/>
</dbReference>
<keyword evidence="5" id="KW-1185">Reference proteome</keyword>
<accession>A0ABQ8HXK8</accession>
<comment type="caution">
    <text evidence="4">The sequence shown here is derived from an EMBL/GenBank/DDBJ whole genome shotgun (WGS) entry which is preliminary data.</text>
</comment>
<dbReference type="InterPro" id="IPR011009">
    <property type="entry name" value="Kinase-like_dom_sf"/>
</dbReference>
<feature type="domain" description="Gnk2-homologous" evidence="3">
    <location>
        <begin position="7"/>
        <end position="139"/>
    </location>
</feature>
<dbReference type="CDD" id="cd23509">
    <property type="entry name" value="Gnk2-like"/>
    <property type="match status" value="1"/>
</dbReference>
<dbReference type="PANTHER" id="PTHR27006:SF616">
    <property type="entry name" value="CYSTEINE-RICH RECEPTOR-LIKE PROTEIN KINASE 10"/>
    <property type="match status" value="1"/>
</dbReference>